<dbReference type="GO" id="GO:0043161">
    <property type="term" value="P:proteasome-mediated ubiquitin-dependent protein catabolic process"/>
    <property type="evidence" value="ECO:0007669"/>
    <property type="project" value="TreeGrafter"/>
</dbReference>
<dbReference type="GO" id="GO:0008270">
    <property type="term" value="F:zinc ion binding"/>
    <property type="evidence" value="ECO:0007669"/>
    <property type="project" value="UniProtKB-KW"/>
</dbReference>
<reference evidence="18 19" key="1">
    <citation type="submission" date="2018-06" db="EMBL/GenBank/DDBJ databases">
        <title>A transcriptomic atlas of mushroom development highlights an independent origin of complex multicellularity.</title>
        <authorList>
            <consortium name="DOE Joint Genome Institute"/>
            <person name="Krizsan K."/>
            <person name="Almasi E."/>
            <person name="Merenyi Z."/>
            <person name="Sahu N."/>
            <person name="Viragh M."/>
            <person name="Koszo T."/>
            <person name="Mondo S."/>
            <person name="Kiss B."/>
            <person name="Balint B."/>
            <person name="Kues U."/>
            <person name="Barry K."/>
            <person name="Hegedus J.C."/>
            <person name="Henrissat B."/>
            <person name="Johnson J."/>
            <person name="Lipzen A."/>
            <person name="Ohm R."/>
            <person name="Nagy I."/>
            <person name="Pangilinan J."/>
            <person name="Yan J."/>
            <person name="Xiong Y."/>
            <person name="Grigoriev I.V."/>
            <person name="Hibbett D.S."/>
            <person name="Nagy L.G."/>
        </authorList>
    </citation>
    <scope>NUCLEOTIDE SEQUENCE [LARGE SCALE GENOMIC DNA]</scope>
    <source>
        <strain evidence="18 19">SZMC22713</strain>
    </source>
</reference>
<dbReference type="Proteomes" id="UP000294933">
    <property type="component" value="Unassembled WGS sequence"/>
</dbReference>
<proteinExistence type="predicted"/>
<gene>
    <name evidence="18" type="ORF">BD410DRAFT_768564</name>
</gene>
<dbReference type="PANTHER" id="PTHR22763:SF162">
    <property type="entry name" value="TRANSMEMBRANE E3 UBIQUITIN-PROTEIN LIGASE 1"/>
    <property type="match status" value="1"/>
</dbReference>
<dbReference type="PROSITE" id="PS50089">
    <property type="entry name" value="ZF_RING_2"/>
    <property type="match status" value="1"/>
</dbReference>
<dbReference type="InterPro" id="IPR021319">
    <property type="entry name" value="DUF2921"/>
</dbReference>
<evidence type="ECO:0000256" key="5">
    <source>
        <dbReference type="ARBA" id="ARBA00022679"/>
    </source>
</evidence>
<dbReference type="VEuPathDB" id="FungiDB:BD410DRAFT_768564"/>
<dbReference type="EMBL" id="ML170169">
    <property type="protein sequence ID" value="TDL23846.1"/>
    <property type="molecule type" value="Genomic_DNA"/>
</dbReference>
<organism evidence="18 19">
    <name type="scientific">Rickenella mellea</name>
    <dbReference type="NCBI Taxonomy" id="50990"/>
    <lineage>
        <taxon>Eukaryota</taxon>
        <taxon>Fungi</taxon>
        <taxon>Dikarya</taxon>
        <taxon>Basidiomycota</taxon>
        <taxon>Agaricomycotina</taxon>
        <taxon>Agaricomycetes</taxon>
        <taxon>Hymenochaetales</taxon>
        <taxon>Rickenellaceae</taxon>
        <taxon>Rickenella</taxon>
    </lineage>
</organism>
<name>A0A4Y7Q929_9AGAM</name>
<evidence type="ECO:0000256" key="16">
    <source>
        <dbReference type="SAM" id="Phobius"/>
    </source>
</evidence>
<comment type="subcellular location">
    <subcellularLocation>
        <location evidence="2">Endomembrane system</location>
        <topology evidence="2">Multi-pass membrane protein</topology>
    </subcellularLocation>
</comment>
<dbReference type="GO" id="GO:0016567">
    <property type="term" value="P:protein ubiquitination"/>
    <property type="evidence" value="ECO:0007669"/>
    <property type="project" value="UniProtKB-UniPathway"/>
</dbReference>
<dbReference type="GO" id="GO:0061630">
    <property type="term" value="F:ubiquitin protein ligase activity"/>
    <property type="evidence" value="ECO:0007669"/>
    <property type="project" value="UniProtKB-EC"/>
</dbReference>
<keyword evidence="8" id="KW-0732">Signal</keyword>
<feature type="transmembrane region" description="Helical" evidence="16">
    <location>
        <begin position="618"/>
        <end position="636"/>
    </location>
</feature>
<evidence type="ECO:0000256" key="14">
    <source>
        <dbReference type="PROSITE-ProRule" id="PRU00175"/>
    </source>
</evidence>
<comment type="catalytic activity">
    <reaction evidence="1">
        <text>S-ubiquitinyl-[E2 ubiquitin-conjugating enzyme]-L-cysteine + [acceptor protein]-L-lysine = [E2 ubiquitin-conjugating enzyme]-L-cysteine + N(6)-ubiquitinyl-[acceptor protein]-L-lysine.</text>
        <dbReference type="EC" id="2.3.2.27"/>
    </reaction>
</comment>
<evidence type="ECO:0000256" key="8">
    <source>
        <dbReference type="ARBA" id="ARBA00022729"/>
    </source>
</evidence>
<feature type="domain" description="RING-type" evidence="17">
    <location>
        <begin position="677"/>
        <end position="768"/>
    </location>
</feature>
<feature type="transmembrane region" description="Helical" evidence="16">
    <location>
        <begin position="419"/>
        <end position="440"/>
    </location>
</feature>
<keyword evidence="7" id="KW-0479">Metal-binding</keyword>
<evidence type="ECO:0000256" key="10">
    <source>
        <dbReference type="ARBA" id="ARBA00022786"/>
    </source>
</evidence>
<evidence type="ECO:0000256" key="1">
    <source>
        <dbReference type="ARBA" id="ARBA00000900"/>
    </source>
</evidence>
<keyword evidence="10" id="KW-0833">Ubl conjugation pathway</keyword>
<keyword evidence="12 16" id="KW-1133">Transmembrane helix</keyword>
<feature type="region of interest" description="Disordered" evidence="15">
    <location>
        <begin position="692"/>
        <end position="716"/>
    </location>
</feature>
<keyword evidence="9 14" id="KW-0863">Zinc-finger</keyword>
<keyword evidence="5" id="KW-0808">Transferase</keyword>
<feature type="transmembrane region" description="Helical" evidence="16">
    <location>
        <begin position="32"/>
        <end position="50"/>
    </location>
</feature>
<dbReference type="PANTHER" id="PTHR22763">
    <property type="entry name" value="RING ZINC FINGER PROTEIN"/>
    <property type="match status" value="1"/>
</dbReference>
<dbReference type="InterPro" id="IPR050731">
    <property type="entry name" value="HRD1_E3_ubiq-ligases"/>
</dbReference>
<evidence type="ECO:0000256" key="7">
    <source>
        <dbReference type="ARBA" id="ARBA00022723"/>
    </source>
</evidence>
<evidence type="ECO:0000256" key="6">
    <source>
        <dbReference type="ARBA" id="ARBA00022692"/>
    </source>
</evidence>
<dbReference type="InterPro" id="IPR001841">
    <property type="entry name" value="Znf_RING"/>
</dbReference>
<keyword evidence="11" id="KW-0862">Zinc</keyword>
<dbReference type="Pfam" id="PF11145">
    <property type="entry name" value="DUF2921"/>
    <property type="match status" value="1"/>
</dbReference>
<evidence type="ECO:0000256" key="11">
    <source>
        <dbReference type="ARBA" id="ARBA00022833"/>
    </source>
</evidence>
<dbReference type="Pfam" id="PF13639">
    <property type="entry name" value="zf-RING_2"/>
    <property type="match status" value="1"/>
</dbReference>
<dbReference type="UniPathway" id="UPA00143"/>
<evidence type="ECO:0000256" key="9">
    <source>
        <dbReference type="ARBA" id="ARBA00022771"/>
    </source>
</evidence>
<feature type="transmembrane region" description="Helical" evidence="16">
    <location>
        <begin position="380"/>
        <end position="399"/>
    </location>
</feature>
<dbReference type="SMART" id="SM00184">
    <property type="entry name" value="RING"/>
    <property type="match status" value="1"/>
</dbReference>
<protein>
    <recommendedName>
        <fullName evidence="4">RING-type E3 ubiquitin transferase</fullName>
        <ecNumber evidence="4">2.3.2.27</ecNumber>
    </recommendedName>
</protein>
<evidence type="ECO:0000256" key="2">
    <source>
        <dbReference type="ARBA" id="ARBA00004127"/>
    </source>
</evidence>
<evidence type="ECO:0000256" key="15">
    <source>
        <dbReference type="SAM" id="MobiDB-lite"/>
    </source>
</evidence>
<feature type="transmembrane region" description="Helical" evidence="16">
    <location>
        <begin position="536"/>
        <end position="568"/>
    </location>
</feature>
<dbReference type="InterPro" id="IPR013083">
    <property type="entry name" value="Znf_RING/FYVE/PHD"/>
</dbReference>
<dbReference type="SUPFAM" id="SSF57850">
    <property type="entry name" value="RING/U-box"/>
    <property type="match status" value="1"/>
</dbReference>
<evidence type="ECO:0000259" key="17">
    <source>
        <dbReference type="PROSITE" id="PS50089"/>
    </source>
</evidence>
<feature type="region of interest" description="Disordered" evidence="15">
    <location>
        <begin position="479"/>
        <end position="516"/>
    </location>
</feature>
<comment type="pathway">
    <text evidence="3">Protein modification; protein ubiquitination.</text>
</comment>
<dbReference type="EC" id="2.3.2.27" evidence="4"/>
<evidence type="ECO:0000256" key="3">
    <source>
        <dbReference type="ARBA" id="ARBA00004906"/>
    </source>
</evidence>
<dbReference type="GO" id="GO:0012505">
    <property type="term" value="C:endomembrane system"/>
    <property type="evidence" value="ECO:0007669"/>
    <property type="project" value="UniProtKB-SubCell"/>
</dbReference>
<dbReference type="GO" id="GO:0044695">
    <property type="term" value="C:Dsc E3 ubiquitin ligase complex"/>
    <property type="evidence" value="ECO:0007669"/>
    <property type="project" value="TreeGrafter"/>
</dbReference>
<evidence type="ECO:0000256" key="12">
    <source>
        <dbReference type="ARBA" id="ARBA00022989"/>
    </source>
</evidence>
<dbReference type="AlphaFoldDB" id="A0A4Y7Q929"/>
<evidence type="ECO:0000313" key="18">
    <source>
        <dbReference type="EMBL" id="TDL23846.1"/>
    </source>
</evidence>
<dbReference type="STRING" id="50990.A0A4Y7Q929"/>
<evidence type="ECO:0000313" key="19">
    <source>
        <dbReference type="Proteomes" id="UP000294933"/>
    </source>
</evidence>
<sequence>MSTPNAPPQDRENADVEAGLPPFQQQQPRSSISSFIFVSFVLFMLMNNGGEELLGRNQYKESLESLEYQHGNLSAWMNGTAANFTIPERDTTEISIVDSIMSFGVPLNPQFASYYDNITGFIHGSAEYHNLSLYDESHHNSEHTKTKLPPWVDLTQPYLTEFNISEATERMGLWNWTASNKLAFTVLEKKPRVPKGEVRPTNTSIDDDITVLHGRLDFVDSESGDELHFDLEAVHFVSNGSLFGLAEAVGRHIDLRHLPSLVPNISMNATAAVVEVELRARINRLRDMIYAGAVDLENPYSDEAPRTTCPFNFYGQIVPTDIPLFYMKELEAELDHPTGVTTMQRPELKLNGVLISKECGMLYEMKEGIGLKSQRFWRKVTTYAGMAGFAYLIQLILVTRQTGASLSPASVSRVSRWTFYAQAAADAISFVGHITFAVLADGRASISLIAPAFLACILLTHEAQFAVVIHQIQAPESITATNPRPAPAPAPTLAAQDRTEADGQTGTPAPSRPSPPRPSLFAIISEVLHANPQARVWLTIVLSLTVIVRIILSPSLALWVMGIIYSMFWTPQIIRSARRGTTGGLKKEYLIGTTVCRGFFALYIFGCPKNVLNLETTMWIYALVAVLSFQVVIIILQEYFGPAFFLPSGSIQVDVYDYHPPLPVSDFEAPTQSLGDCAICMENIIVPTDRRRKSLSEKSISSRPSREEEKKKEKGGSSILDAVQMGLEAAGRGKNARKIWAVAPCHHTFHSACLERWLAIKNICPQCRRPLPPL</sequence>
<keyword evidence="6 16" id="KW-0812">Transmembrane</keyword>
<dbReference type="OrthoDB" id="9984778at2759"/>
<keyword evidence="13 16" id="KW-0472">Membrane</keyword>
<evidence type="ECO:0000256" key="13">
    <source>
        <dbReference type="ARBA" id="ARBA00023136"/>
    </source>
</evidence>
<dbReference type="Gene3D" id="3.30.40.10">
    <property type="entry name" value="Zinc/RING finger domain, C3HC4 (zinc finger)"/>
    <property type="match status" value="1"/>
</dbReference>
<feature type="transmembrane region" description="Helical" evidence="16">
    <location>
        <begin position="589"/>
        <end position="606"/>
    </location>
</feature>
<feature type="compositionally biased region" description="Basic and acidic residues" evidence="15">
    <location>
        <begin position="704"/>
        <end position="715"/>
    </location>
</feature>
<keyword evidence="19" id="KW-1185">Reference proteome</keyword>
<evidence type="ECO:0000256" key="4">
    <source>
        <dbReference type="ARBA" id="ARBA00012483"/>
    </source>
</evidence>
<accession>A0A4Y7Q929</accession>